<dbReference type="PANTHER" id="PTHR47432">
    <property type="entry name" value="CELL WALL ASSEMBLY REGULATOR SMI1"/>
    <property type="match status" value="1"/>
</dbReference>
<name>A0ABU5F8B5_9BACT</name>
<gene>
    <name evidence="2" type="ORF">R5W23_005445</name>
</gene>
<sequence length="200" mass="21742">MAKVNIAECWSQIERWLSANAPAAVPVLPPGANAAAFARAEEVLGYALPREVKEFLAIHDGGANLWLHDRGEFMSLDDILTAWDQEFDLWGDGSNDEWANPQGPIKKKWFARKWLPILDARTGDHVCVDLDPPKGGKKGQLIAWYHGGGPTEVLAPSFGVLLAGFVTELAAGRYTSRLDQTGQPYLEYAADAEPDAAAAT</sequence>
<evidence type="ECO:0000259" key="1">
    <source>
        <dbReference type="SMART" id="SM00860"/>
    </source>
</evidence>
<evidence type="ECO:0000313" key="2">
    <source>
        <dbReference type="EMBL" id="MDY3563823.1"/>
    </source>
</evidence>
<dbReference type="InterPro" id="IPR037883">
    <property type="entry name" value="Knr4/Smi1-like_sf"/>
</dbReference>
<reference evidence="3" key="1">
    <citation type="journal article" date="2023" name="Mar. Drugs">
        <title>Gemmata algarum, a Novel Planctomycete Isolated from an Algal Mat, Displays Antimicrobial Activity.</title>
        <authorList>
            <person name="Kumar G."/>
            <person name="Kallscheuer N."/>
            <person name="Kashif M."/>
            <person name="Ahamad S."/>
            <person name="Jagadeeshwari U."/>
            <person name="Pannikurungottu S."/>
            <person name="Haufschild T."/>
            <person name="Kabuu M."/>
            <person name="Sasikala C."/>
            <person name="Jogler C."/>
            <person name="Ramana C."/>
        </authorList>
    </citation>
    <scope>NUCLEOTIDE SEQUENCE [LARGE SCALE GENOMIC DNA]</scope>
    <source>
        <strain evidence="3">JC673</strain>
    </source>
</reference>
<dbReference type="SUPFAM" id="SSF160631">
    <property type="entry name" value="SMI1/KNR4-like"/>
    <property type="match status" value="1"/>
</dbReference>
<evidence type="ECO:0000313" key="3">
    <source>
        <dbReference type="Proteomes" id="UP001272242"/>
    </source>
</evidence>
<dbReference type="SMART" id="SM00860">
    <property type="entry name" value="SMI1_KNR4"/>
    <property type="match status" value="1"/>
</dbReference>
<protein>
    <submittedName>
        <fullName evidence="2">SMI1/KNR4 family protein</fullName>
    </submittedName>
</protein>
<dbReference type="RefSeq" id="WP_320689956.1">
    <property type="nucleotide sequence ID" value="NZ_JAXBLV010000253.1"/>
</dbReference>
<comment type="caution">
    <text evidence="2">The sequence shown here is derived from an EMBL/GenBank/DDBJ whole genome shotgun (WGS) entry which is preliminary data.</text>
</comment>
<dbReference type="Gene3D" id="3.40.1580.10">
    <property type="entry name" value="SMI1/KNR4-like"/>
    <property type="match status" value="1"/>
</dbReference>
<dbReference type="PANTHER" id="PTHR47432:SF1">
    <property type="entry name" value="CELL WALL ASSEMBLY REGULATOR SMI1"/>
    <property type="match status" value="1"/>
</dbReference>
<dbReference type="EMBL" id="JAXBLV010000253">
    <property type="protein sequence ID" value="MDY3563823.1"/>
    <property type="molecule type" value="Genomic_DNA"/>
</dbReference>
<organism evidence="2 3">
    <name type="scientific">Gemmata algarum</name>
    <dbReference type="NCBI Taxonomy" id="2975278"/>
    <lineage>
        <taxon>Bacteria</taxon>
        <taxon>Pseudomonadati</taxon>
        <taxon>Planctomycetota</taxon>
        <taxon>Planctomycetia</taxon>
        <taxon>Gemmatales</taxon>
        <taxon>Gemmataceae</taxon>
        <taxon>Gemmata</taxon>
    </lineage>
</organism>
<proteinExistence type="predicted"/>
<feature type="domain" description="Knr4/Smi1-like" evidence="1">
    <location>
        <begin position="31"/>
        <end position="164"/>
    </location>
</feature>
<dbReference type="Proteomes" id="UP001272242">
    <property type="component" value="Unassembled WGS sequence"/>
</dbReference>
<keyword evidence="3" id="KW-1185">Reference proteome</keyword>
<dbReference type="Pfam" id="PF09346">
    <property type="entry name" value="SMI1_KNR4"/>
    <property type="match status" value="1"/>
</dbReference>
<accession>A0ABU5F8B5</accession>
<dbReference type="InterPro" id="IPR018958">
    <property type="entry name" value="Knr4/Smi1-like_dom"/>
</dbReference>
<dbReference type="InterPro" id="IPR051873">
    <property type="entry name" value="KNR4/SMI1_regulator"/>
</dbReference>